<dbReference type="GO" id="GO:0016740">
    <property type="term" value="F:transferase activity"/>
    <property type="evidence" value="ECO:0007669"/>
    <property type="project" value="UniProtKB-KW"/>
</dbReference>
<name>A0A6J4RYJ2_9ACTN</name>
<dbReference type="SUPFAM" id="SSF53756">
    <property type="entry name" value="UDP-Glycosyltransferase/glycogen phosphorylase"/>
    <property type="match status" value="1"/>
</dbReference>
<feature type="domain" description="Glycosyltransferase 2-like" evidence="1">
    <location>
        <begin position="8"/>
        <end position="116"/>
    </location>
</feature>
<dbReference type="Gene3D" id="3.40.50.2000">
    <property type="entry name" value="Glycogen Phosphorylase B"/>
    <property type="match status" value="1"/>
</dbReference>
<dbReference type="InterPro" id="IPR029044">
    <property type="entry name" value="Nucleotide-diphossugar_trans"/>
</dbReference>
<dbReference type="CDD" id="cd00761">
    <property type="entry name" value="Glyco_tranf_GTA_type"/>
    <property type="match status" value="1"/>
</dbReference>
<dbReference type="PANTHER" id="PTHR43685">
    <property type="entry name" value="GLYCOSYLTRANSFERASE"/>
    <property type="match status" value="1"/>
</dbReference>
<dbReference type="Gene3D" id="3.90.550.10">
    <property type="entry name" value="Spore Coat Polysaccharide Biosynthesis Protein SpsA, Chain A"/>
    <property type="match status" value="1"/>
</dbReference>
<dbReference type="PANTHER" id="PTHR43685:SF2">
    <property type="entry name" value="GLYCOSYLTRANSFERASE 2-LIKE DOMAIN-CONTAINING PROTEIN"/>
    <property type="match status" value="1"/>
</dbReference>
<evidence type="ECO:0000313" key="2">
    <source>
        <dbReference type="EMBL" id="CAA9484533.1"/>
    </source>
</evidence>
<dbReference type="EMBL" id="CADCVP010000113">
    <property type="protein sequence ID" value="CAA9484533.1"/>
    <property type="molecule type" value="Genomic_DNA"/>
</dbReference>
<sequence>MRLVPKVSVLMPVYDQAAFLPRAVASLLAQSEPDWELLVIDDGSTDDPAAALAPFLGDPRIVAHRRQANGGIGAALNAGLAHARGELIAYLPADDVLHADHLESLLALMEDEVALAHTGCEPADEQLQLVQLMHRRTPDRWLEREALESDDLEPLLLERLRGRGRVAGSPRVTSVWTQHPAQRHRRIRESRDGGVNAFRAAYRVAAPLRLLSSETGLLDERARYAAQRGRTPSDRALEGLRILLAGELAFNPDRVLALEERGHELLGLWISDPLGFNSIGPLPFGGIRDLASIADVAAARPDVIYALLNWRAVPLAHALLEARTGVPLVFHFKEAPQRSLARGEWPLLAEVMTRADAVILSSPEERDWFEAALPGRLDPARTLVLDGDLPKRDWLDAVPSERLSATDGRPRTVLLGRPYGFDDALRDGLAARGVELRVHAGRTAVEPRDWVRTLSRYDGGWLHPVRAGNGGDVRRATWDDLNLPARIPTMIAAGLPLILPRNAAGEVHAAQALAESLGAALLYDDLDELADRLRDPAGMAARRAAAWAHREQLTFDSRADELVSFLRTVARR</sequence>
<protein>
    <submittedName>
        <fullName evidence="2">Glycosyl transferase, family 2</fullName>
    </submittedName>
</protein>
<dbReference type="InterPro" id="IPR050834">
    <property type="entry name" value="Glycosyltransf_2"/>
</dbReference>
<reference evidence="2" key="1">
    <citation type="submission" date="2020-02" db="EMBL/GenBank/DDBJ databases">
        <authorList>
            <person name="Meier V. D."/>
        </authorList>
    </citation>
    <scope>NUCLEOTIDE SEQUENCE</scope>
    <source>
        <strain evidence="2">AVDCRST_MAG69</strain>
    </source>
</reference>
<dbReference type="Pfam" id="PF00535">
    <property type="entry name" value="Glycos_transf_2"/>
    <property type="match status" value="1"/>
</dbReference>
<dbReference type="AlphaFoldDB" id="A0A6J4RYJ2"/>
<dbReference type="InterPro" id="IPR001173">
    <property type="entry name" value="Glyco_trans_2-like"/>
</dbReference>
<dbReference type="SUPFAM" id="SSF53448">
    <property type="entry name" value="Nucleotide-diphospho-sugar transferases"/>
    <property type="match status" value="1"/>
</dbReference>
<evidence type="ECO:0000259" key="1">
    <source>
        <dbReference type="Pfam" id="PF00535"/>
    </source>
</evidence>
<accession>A0A6J4RYJ2</accession>
<organism evidence="2">
    <name type="scientific">uncultured Solirubrobacteraceae bacterium</name>
    <dbReference type="NCBI Taxonomy" id="1162706"/>
    <lineage>
        <taxon>Bacteria</taxon>
        <taxon>Bacillati</taxon>
        <taxon>Actinomycetota</taxon>
        <taxon>Thermoleophilia</taxon>
        <taxon>Solirubrobacterales</taxon>
        <taxon>Solirubrobacteraceae</taxon>
        <taxon>environmental samples</taxon>
    </lineage>
</organism>
<gene>
    <name evidence="2" type="ORF">AVDCRST_MAG69-981</name>
</gene>
<proteinExistence type="predicted"/>
<keyword evidence="2" id="KW-0808">Transferase</keyword>